<dbReference type="RefSeq" id="WP_319942519.1">
    <property type="nucleotide sequence ID" value="NZ_WEGI01000002.1"/>
</dbReference>
<name>A0A7K0DHC0_9NOCA</name>
<feature type="transmembrane region" description="Helical" evidence="1">
    <location>
        <begin position="216"/>
        <end position="237"/>
    </location>
</feature>
<gene>
    <name evidence="3" type="ORF">NRB56_07690</name>
</gene>
<proteinExistence type="predicted"/>
<evidence type="ECO:0000256" key="1">
    <source>
        <dbReference type="PROSITE-ProRule" id="PRU00244"/>
    </source>
</evidence>
<keyword evidence="1" id="KW-1133">Transmembrane helix</keyword>
<feature type="transmembrane region" description="Helical" evidence="1">
    <location>
        <begin position="147"/>
        <end position="167"/>
    </location>
</feature>
<feature type="transmembrane region" description="Helical" evidence="1">
    <location>
        <begin position="41"/>
        <end position="61"/>
    </location>
</feature>
<feature type="transmembrane region" description="Helical" evidence="1">
    <location>
        <begin position="113"/>
        <end position="135"/>
    </location>
</feature>
<dbReference type="InterPro" id="IPR005330">
    <property type="entry name" value="MHYT_dom"/>
</dbReference>
<dbReference type="PANTHER" id="PTHR35152">
    <property type="entry name" value="DOMAIN SIGNALLING PROTEIN, PUTATIVE (AFU_ORTHOLOGUE AFUA_5G11310)-RELATED"/>
    <property type="match status" value="1"/>
</dbReference>
<keyword evidence="1" id="KW-0472">Membrane</keyword>
<keyword evidence="4" id="KW-1185">Reference proteome</keyword>
<protein>
    <recommendedName>
        <fullName evidence="2">MHYT domain-containing protein</fullName>
    </recommendedName>
</protein>
<keyword evidence="1" id="KW-0812">Transmembrane</keyword>
<reference evidence="3 4" key="1">
    <citation type="submission" date="2019-10" db="EMBL/GenBank/DDBJ databases">
        <title>Nocardia macrotermitis sp. nov. and Nocardia aurantia sp. nov., isolated from the gut of fungus growing-termite Macrotermes natalensis.</title>
        <authorList>
            <person name="Benndorf R."/>
            <person name="Schwitalla J."/>
            <person name="Martin K."/>
            <person name="De Beer W."/>
            <person name="Kaster A.-K."/>
            <person name="Vollmers J."/>
            <person name="Poulsen M."/>
            <person name="Beemelmanns C."/>
        </authorList>
    </citation>
    <scope>NUCLEOTIDE SEQUENCE [LARGE SCALE GENOMIC DNA]</scope>
    <source>
        <strain evidence="3 4">RB56</strain>
    </source>
</reference>
<dbReference type="PROSITE" id="PS50924">
    <property type="entry name" value="MHYT"/>
    <property type="match status" value="1"/>
</dbReference>
<feature type="transmembrane region" description="Helical" evidence="1">
    <location>
        <begin position="174"/>
        <end position="196"/>
    </location>
</feature>
<accession>A0A7K0DHC0</accession>
<feature type="transmembrane region" description="Helical" evidence="1">
    <location>
        <begin position="81"/>
        <end position="101"/>
    </location>
</feature>
<dbReference type="PANTHER" id="PTHR35152:SF1">
    <property type="entry name" value="DOMAIN SIGNALLING PROTEIN, PUTATIVE (AFU_ORTHOLOGUE AFUA_5G11310)-RELATED"/>
    <property type="match status" value="1"/>
</dbReference>
<evidence type="ECO:0000313" key="3">
    <source>
        <dbReference type="EMBL" id="MQY25213.1"/>
    </source>
</evidence>
<feature type="domain" description="MHYT" evidence="2">
    <location>
        <begin position="9"/>
        <end position="200"/>
    </location>
</feature>
<dbReference type="GO" id="GO:0016020">
    <property type="term" value="C:membrane"/>
    <property type="evidence" value="ECO:0007669"/>
    <property type="project" value="UniProtKB-UniRule"/>
</dbReference>
<dbReference type="AlphaFoldDB" id="A0A7K0DHC0"/>
<evidence type="ECO:0000313" key="4">
    <source>
        <dbReference type="Proteomes" id="UP000431401"/>
    </source>
</evidence>
<dbReference type="Pfam" id="PF03707">
    <property type="entry name" value="MHYT"/>
    <property type="match status" value="3"/>
</dbReference>
<feature type="transmembrane region" description="Helical" evidence="1">
    <location>
        <begin position="6"/>
        <end position="29"/>
    </location>
</feature>
<comment type="caution">
    <text evidence="3">The sequence shown here is derived from an EMBL/GenBank/DDBJ whole genome shotgun (WGS) entry which is preliminary data.</text>
</comment>
<dbReference type="EMBL" id="WEGI01000002">
    <property type="protein sequence ID" value="MQY25213.1"/>
    <property type="molecule type" value="Genomic_DNA"/>
</dbReference>
<dbReference type="Proteomes" id="UP000431401">
    <property type="component" value="Unassembled WGS sequence"/>
</dbReference>
<sequence length="262" mass="27105">MLHTHHFAYGWITIVIAYVMSFVGSLLGLQCARRARTSDRAGGWLIAAAIAIGGTGIWVMHFVAMLGFSVDGASIRYNVPLTLASAVIAVVVVWIGLTIVFRGQRTGRSAWSLLTGGVVTGLGVAAMHYSGMYAMRIDASITYSPGIVALSVVIAVVASTAALWFTLHVRGTLVSVGAAVIMGIAVTGMHYTGMLAMQAHAQELAPAPTGADGVQLLLPLMIGVSVVTMMLLINVGLTDNDGEDLRIAPATGGAGGQTGGLR</sequence>
<organism evidence="3 4">
    <name type="scientific">Nocardia aurantia</name>
    <dbReference type="NCBI Taxonomy" id="2585199"/>
    <lineage>
        <taxon>Bacteria</taxon>
        <taxon>Bacillati</taxon>
        <taxon>Actinomycetota</taxon>
        <taxon>Actinomycetes</taxon>
        <taxon>Mycobacteriales</taxon>
        <taxon>Nocardiaceae</taxon>
        <taxon>Nocardia</taxon>
    </lineage>
</organism>
<evidence type="ECO:0000259" key="2">
    <source>
        <dbReference type="PROSITE" id="PS50924"/>
    </source>
</evidence>